<gene>
    <name evidence="1" type="ORF">PR048_025999</name>
</gene>
<organism evidence="1 2">
    <name type="scientific">Dryococelus australis</name>
    <dbReference type="NCBI Taxonomy" id="614101"/>
    <lineage>
        <taxon>Eukaryota</taxon>
        <taxon>Metazoa</taxon>
        <taxon>Ecdysozoa</taxon>
        <taxon>Arthropoda</taxon>
        <taxon>Hexapoda</taxon>
        <taxon>Insecta</taxon>
        <taxon>Pterygota</taxon>
        <taxon>Neoptera</taxon>
        <taxon>Polyneoptera</taxon>
        <taxon>Phasmatodea</taxon>
        <taxon>Verophasmatodea</taxon>
        <taxon>Anareolatae</taxon>
        <taxon>Phasmatidae</taxon>
        <taxon>Eurycanthinae</taxon>
        <taxon>Dryococelus</taxon>
    </lineage>
</organism>
<keyword evidence="2" id="KW-1185">Reference proteome</keyword>
<evidence type="ECO:0000313" key="2">
    <source>
        <dbReference type="Proteomes" id="UP001159363"/>
    </source>
</evidence>
<dbReference type="Gene3D" id="3.30.420.10">
    <property type="entry name" value="Ribonuclease H-like superfamily/Ribonuclease H"/>
    <property type="match status" value="1"/>
</dbReference>
<reference evidence="1 2" key="1">
    <citation type="submission" date="2023-02" db="EMBL/GenBank/DDBJ databases">
        <title>LHISI_Scaffold_Assembly.</title>
        <authorList>
            <person name="Stuart O.P."/>
            <person name="Cleave R."/>
            <person name="Magrath M.J.L."/>
            <person name="Mikheyev A.S."/>
        </authorList>
    </citation>
    <scope>NUCLEOTIDE SEQUENCE [LARGE SCALE GENOMIC DNA]</scope>
    <source>
        <strain evidence="1">Daus_M_001</strain>
        <tissue evidence="1">Leg muscle</tissue>
    </source>
</reference>
<comment type="caution">
    <text evidence="1">The sequence shown here is derived from an EMBL/GenBank/DDBJ whole genome shotgun (WGS) entry which is preliminary data.</text>
</comment>
<dbReference type="Proteomes" id="UP001159363">
    <property type="component" value="Chromosome 10"/>
</dbReference>
<dbReference type="EMBL" id="JARBHB010000011">
    <property type="protein sequence ID" value="KAJ8872395.1"/>
    <property type="molecule type" value="Genomic_DNA"/>
</dbReference>
<sequence length="917" mass="102423">MFTRAEYAHVVFVYGYCGGNGCGAAAEYPRRWTGTGGPVPWPARSPDLSPLDFLLSGCPKSSVYSGRRSDTRGQLLQAITDATNQLRNELAGMQRQHAMVGYNVSQSVYGQVVHILNSSCETFNTNTLVDAVFDTSWRSLTQSSPSTVTADNQCAFDIGILIHKSAEFSLVTTETLHTSRVGAMRRLKRVLVSTVWLSRFSTLDAQLNPTSLYSRDGPNREHSQPTGLLHTESQWRRVANRRHRMIVMPVPCTHTGCTVQIGVISISKLASKAIENFDPRPETVRFPLAIVHRRLAELLSVFTLINEPDLLPPNFLGPRRQSGSRCRCATMRENAELSGYGMSDEASLAPGRWAVRESERREILLGGFVAISIVWSFGFVLHTQTYRSDVIRLRWEPRCEHLSDLERFSLLKIAVATERLILSEKFWFLDKTNLLPKGWLSYLNPFRSYMKRKSTILRIACDITISYLFPCKSAFGSDMCRVRLINYDPIAMSASVYTFTISRVASGKTARHFALRGDLALHTQPMHKVKMQCLEALASVDSSYFGEFNKIIAGCRRASRVVAKTGLLVEVRFVKRLSEFASSSKLTKPIGLYSRKPLTGFPVLKFSTTKREKKIDFELEKAIGERTNSVQIFRFKRTLNESVITLSMQKVIPCTNTENFFHPGPGSFGLWIAQLKRVCGPSHILTTRRSPLASMARGAGAKQLPHRLSTRSGAVRPCNATALTTAACGAGHKPRCSRKYLPPSARNPTGIIFPTSHKSRVLRMTAVVGTFADCLHRTSCTHTKPTRDTSLSSMAMRCCQHQTRQMSLGGSENNSRINQYLIASLVHANMSFFKNQPSLLGLKQSSAIAKLNDKLVNPDGRIKIPDEGLEFREELGFLWLRAWRRFSLYGGQPSQCNLTPFLASSLLTQAPDIAFVH</sequence>
<dbReference type="InterPro" id="IPR036397">
    <property type="entry name" value="RNaseH_sf"/>
</dbReference>
<protein>
    <submittedName>
        <fullName evidence="1">Uncharacterized protein</fullName>
    </submittedName>
</protein>
<proteinExistence type="predicted"/>
<accession>A0ABQ9GK52</accession>
<name>A0ABQ9GK52_9NEOP</name>
<evidence type="ECO:0000313" key="1">
    <source>
        <dbReference type="EMBL" id="KAJ8872395.1"/>
    </source>
</evidence>